<name>A0ABQ1VNT6_9BACL</name>
<sequence>MKKNRFISMMACSVLLLLTVACSSVGKVDQVGLGEPVTIGAAQDFPSYASIDSLSQTADTIIKGTVISTRVEKINDMVKSDSEDEQVNPGGEPSDISKIYTIYTVKINDTYKGNYNPGDTIEVKQLGGQIGTENFVSENKLEIGSESDYIFFLATYVNTPANLLNPIQGLYVYEPRSLSEDGKMSDRVKITGAHPDNNLILKLEDLNKIKSEYH</sequence>
<proteinExistence type="predicted"/>
<dbReference type="RefSeq" id="WP_120460387.1">
    <property type="nucleotide sequence ID" value="NZ_BMIW01000002.1"/>
</dbReference>
<protein>
    <recommendedName>
        <fullName evidence="4">DUF4352 domain-containing protein</fullName>
    </recommendedName>
</protein>
<accession>A0ABQ1VNT6</accession>
<dbReference type="Proteomes" id="UP000608420">
    <property type="component" value="Unassembled WGS sequence"/>
</dbReference>
<keyword evidence="1" id="KW-0732">Signal</keyword>
<gene>
    <name evidence="2" type="ORF">GCM10010913_03310</name>
</gene>
<evidence type="ECO:0000313" key="2">
    <source>
        <dbReference type="EMBL" id="GGF85229.1"/>
    </source>
</evidence>
<evidence type="ECO:0000256" key="1">
    <source>
        <dbReference type="SAM" id="SignalP"/>
    </source>
</evidence>
<feature type="chain" id="PRO_5046853076" description="DUF4352 domain-containing protein" evidence="1">
    <location>
        <begin position="24"/>
        <end position="214"/>
    </location>
</feature>
<reference evidence="3" key="1">
    <citation type="journal article" date="2019" name="Int. J. Syst. Evol. Microbiol.">
        <title>The Global Catalogue of Microorganisms (GCM) 10K type strain sequencing project: providing services to taxonomists for standard genome sequencing and annotation.</title>
        <authorList>
            <consortium name="The Broad Institute Genomics Platform"/>
            <consortium name="The Broad Institute Genome Sequencing Center for Infectious Disease"/>
            <person name="Wu L."/>
            <person name="Ma J."/>
        </authorList>
    </citation>
    <scope>NUCLEOTIDE SEQUENCE [LARGE SCALE GENOMIC DNA]</scope>
    <source>
        <strain evidence="3">CGMCC 1.15420</strain>
    </source>
</reference>
<evidence type="ECO:0000313" key="3">
    <source>
        <dbReference type="Proteomes" id="UP000608420"/>
    </source>
</evidence>
<dbReference type="EMBL" id="BMIW01000002">
    <property type="protein sequence ID" value="GGF85229.1"/>
    <property type="molecule type" value="Genomic_DNA"/>
</dbReference>
<organism evidence="2 3">
    <name type="scientific">Paenibacillus aceti</name>
    <dbReference type="NCBI Taxonomy" id="1820010"/>
    <lineage>
        <taxon>Bacteria</taxon>
        <taxon>Bacillati</taxon>
        <taxon>Bacillota</taxon>
        <taxon>Bacilli</taxon>
        <taxon>Bacillales</taxon>
        <taxon>Paenibacillaceae</taxon>
        <taxon>Paenibacillus</taxon>
    </lineage>
</organism>
<dbReference type="PROSITE" id="PS51257">
    <property type="entry name" value="PROKAR_LIPOPROTEIN"/>
    <property type="match status" value="1"/>
</dbReference>
<comment type="caution">
    <text evidence="2">The sequence shown here is derived from an EMBL/GenBank/DDBJ whole genome shotgun (WGS) entry which is preliminary data.</text>
</comment>
<feature type="signal peptide" evidence="1">
    <location>
        <begin position="1"/>
        <end position="23"/>
    </location>
</feature>
<evidence type="ECO:0008006" key="4">
    <source>
        <dbReference type="Google" id="ProtNLM"/>
    </source>
</evidence>
<keyword evidence="3" id="KW-1185">Reference proteome</keyword>